<dbReference type="GO" id="GO:0004519">
    <property type="term" value="F:endonuclease activity"/>
    <property type="evidence" value="ECO:0007669"/>
    <property type="project" value="UniProtKB-KW"/>
</dbReference>
<dbReference type="CDD" id="cd01647">
    <property type="entry name" value="RT_LTR"/>
    <property type="match status" value="1"/>
</dbReference>
<feature type="domain" description="Reverse transcriptase" evidence="7">
    <location>
        <begin position="2"/>
        <end position="81"/>
    </location>
</feature>
<evidence type="ECO:0000256" key="6">
    <source>
        <dbReference type="ARBA" id="ARBA00022918"/>
    </source>
</evidence>
<dbReference type="CDD" id="cd09274">
    <property type="entry name" value="RNase_HI_RT_Ty3"/>
    <property type="match status" value="1"/>
</dbReference>
<dbReference type="InterPro" id="IPR041373">
    <property type="entry name" value="RT_RNaseH"/>
</dbReference>
<dbReference type="AlphaFoldDB" id="A0A8T2DJK5"/>
<evidence type="ECO:0000256" key="1">
    <source>
        <dbReference type="ARBA" id="ARBA00022679"/>
    </source>
</evidence>
<accession>A0A8T2DJK5</accession>
<evidence type="ECO:0000256" key="2">
    <source>
        <dbReference type="ARBA" id="ARBA00022695"/>
    </source>
</evidence>
<evidence type="ECO:0000256" key="4">
    <source>
        <dbReference type="ARBA" id="ARBA00022759"/>
    </source>
</evidence>
<dbReference type="PANTHER" id="PTHR34072:SF44">
    <property type="entry name" value="RNA-DIRECTED DNA POLYMERASE"/>
    <property type="match status" value="1"/>
</dbReference>
<name>A0A8T2DJK5_ARASU</name>
<evidence type="ECO:0000259" key="7">
    <source>
        <dbReference type="Pfam" id="PF00078"/>
    </source>
</evidence>
<dbReference type="Pfam" id="PF17917">
    <property type="entry name" value="RT_RNaseH"/>
    <property type="match status" value="1"/>
</dbReference>
<keyword evidence="6" id="KW-0695">RNA-directed DNA polymerase</keyword>
<dbReference type="GO" id="GO:0016787">
    <property type="term" value="F:hydrolase activity"/>
    <property type="evidence" value="ECO:0007669"/>
    <property type="project" value="UniProtKB-KW"/>
</dbReference>
<keyword evidence="5" id="KW-0378">Hydrolase</keyword>
<gene>
    <name evidence="9" type="ORF">ISN44_As05g025850</name>
</gene>
<keyword evidence="10" id="KW-1185">Reference proteome</keyword>
<keyword evidence="2" id="KW-0548">Nucleotidyltransferase</keyword>
<reference evidence="9 10" key="1">
    <citation type="submission" date="2020-12" db="EMBL/GenBank/DDBJ databases">
        <title>Concerted genomic and epigenomic changes stabilize Arabidopsis allopolyploids.</title>
        <authorList>
            <person name="Chen Z."/>
        </authorList>
    </citation>
    <scope>NUCLEOTIDE SEQUENCE [LARGE SCALE GENOMIC DNA]</scope>
    <source>
        <strain evidence="9">As9502</strain>
        <tissue evidence="9">Leaf</tissue>
    </source>
</reference>
<evidence type="ECO:0000259" key="8">
    <source>
        <dbReference type="Pfam" id="PF17917"/>
    </source>
</evidence>
<sequence length="373" mass="43849">MCIDYRKLNAATRKDYFPLPFIDRMLERLANHKYDCFLDGYLSFFQIPIHPDDQEKTIFTCPYGTFAYRRLPFGLCNAHVLARCEEKHLVLNWGKRHFMVQDEIVLGHRISEIGIEGDRAKIEVMRSLQVLENVKTVRSFLGHDDFYRRFIKDFSKIARPLIALLWKEVKFEFTQECHDAFQQIKQALISATIVQPPDWDLPFEVMCNASDFAVGAVLGQRKDKKCHAIYYASRTLDDSQMNYAITEKELLVVVFTFEKFRSYLVRSKVIVHTDHEALKYLMQKKDAKPRLLRWILVLQEFDIEVRDKKGFENGVADHLSHIRVEDDVPINDFLLEENIYMTDRAKENNCELVVLHNQASVSINTHFAEWDDN</sequence>
<dbReference type="InterPro" id="IPR000477">
    <property type="entry name" value="RT_dom"/>
</dbReference>
<dbReference type="FunFam" id="3.10.20.370:FF:000001">
    <property type="entry name" value="Retrovirus-related Pol polyprotein from transposon 17.6-like protein"/>
    <property type="match status" value="1"/>
</dbReference>
<evidence type="ECO:0000256" key="5">
    <source>
        <dbReference type="ARBA" id="ARBA00022801"/>
    </source>
</evidence>
<feature type="domain" description="Reverse transcriptase RNase H-like" evidence="8">
    <location>
        <begin position="198"/>
        <end position="301"/>
    </location>
</feature>
<dbReference type="PANTHER" id="PTHR34072">
    <property type="entry name" value="ENZYMATIC POLYPROTEIN-RELATED"/>
    <property type="match status" value="1"/>
</dbReference>
<dbReference type="FunFam" id="3.30.70.270:FF:000020">
    <property type="entry name" value="Transposon Tf2-6 polyprotein-like Protein"/>
    <property type="match status" value="1"/>
</dbReference>
<dbReference type="Proteomes" id="UP000694251">
    <property type="component" value="Chromosome 5"/>
</dbReference>
<keyword evidence="3" id="KW-0540">Nuclease</keyword>
<dbReference type="GO" id="GO:0003964">
    <property type="term" value="F:RNA-directed DNA polymerase activity"/>
    <property type="evidence" value="ECO:0007669"/>
    <property type="project" value="UniProtKB-KW"/>
</dbReference>
<comment type="caution">
    <text evidence="9">The sequence shown here is derived from an EMBL/GenBank/DDBJ whole genome shotgun (WGS) entry which is preliminary data.</text>
</comment>
<proteinExistence type="predicted"/>
<evidence type="ECO:0000313" key="9">
    <source>
        <dbReference type="EMBL" id="KAG7610590.1"/>
    </source>
</evidence>
<protein>
    <recommendedName>
        <fullName evidence="11">Reverse transcriptase RNase H-like domain-containing protein</fullName>
    </recommendedName>
</protein>
<dbReference type="EMBL" id="JAEFBJ010000005">
    <property type="protein sequence ID" value="KAG7610590.1"/>
    <property type="molecule type" value="Genomic_DNA"/>
</dbReference>
<dbReference type="OrthoDB" id="1105111at2759"/>
<evidence type="ECO:0000256" key="3">
    <source>
        <dbReference type="ARBA" id="ARBA00022722"/>
    </source>
</evidence>
<keyword evidence="4" id="KW-0255">Endonuclease</keyword>
<dbReference type="Pfam" id="PF00078">
    <property type="entry name" value="RVT_1"/>
    <property type="match status" value="1"/>
</dbReference>
<organism evidence="9 10">
    <name type="scientific">Arabidopsis suecica</name>
    <name type="common">Swedish thale-cress</name>
    <name type="synonym">Cardaminopsis suecica</name>
    <dbReference type="NCBI Taxonomy" id="45249"/>
    <lineage>
        <taxon>Eukaryota</taxon>
        <taxon>Viridiplantae</taxon>
        <taxon>Streptophyta</taxon>
        <taxon>Embryophyta</taxon>
        <taxon>Tracheophyta</taxon>
        <taxon>Spermatophyta</taxon>
        <taxon>Magnoliopsida</taxon>
        <taxon>eudicotyledons</taxon>
        <taxon>Gunneridae</taxon>
        <taxon>Pentapetalae</taxon>
        <taxon>rosids</taxon>
        <taxon>malvids</taxon>
        <taxon>Brassicales</taxon>
        <taxon>Brassicaceae</taxon>
        <taxon>Camelineae</taxon>
        <taxon>Arabidopsis</taxon>
    </lineage>
</organism>
<keyword evidence="1" id="KW-0808">Transferase</keyword>
<evidence type="ECO:0008006" key="11">
    <source>
        <dbReference type="Google" id="ProtNLM"/>
    </source>
</evidence>
<evidence type="ECO:0000313" key="10">
    <source>
        <dbReference type="Proteomes" id="UP000694251"/>
    </source>
</evidence>